<protein>
    <submittedName>
        <fullName evidence="1">Uncharacterized protein</fullName>
    </submittedName>
</protein>
<proteinExistence type="predicted"/>
<organism evidence="1 2">
    <name type="scientific">Scleropages formosus</name>
    <name type="common">Asian bonytongue</name>
    <name type="synonym">Osteoglossum formosum</name>
    <dbReference type="NCBI Taxonomy" id="113540"/>
    <lineage>
        <taxon>Eukaryota</taxon>
        <taxon>Metazoa</taxon>
        <taxon>Chordata</taxon>
        <taxon>Craniata</taxon>
        <taxon>Vertebrata</taxon>
        <taxon>Euteleostomi</taxon>
        <taxon>Actinopterygii</taxon>
        <taxon>Neopterygii</taxon>
        <taxon>Teleostei</taxon>
        <taxon>Osteoglossocephala</taxon>
        <taxon>Osteoglossomorpha</taxon>
        <taxon>Osteoglossiformes</taxon>
        <taxon>Osteoglossidae</taxon>
        <taxon>Scleropages</taxon>
    </lineage>
</organism>
<comment type="caution">
    <text evidence="1">The sequence shown here is derived from an EMBL/GenBank/DDBJ whole genome shotgun (WGS) entry which is preliminary data.</text>
</comment>
<dbReference type="EMBL" id="JARO02010832">
    <property type="protein sequence ID" value="KPP60371.1"/>
    <property type="molecule type" value="Genomic_DNA"/>
</dbReference>
<name>A0A0P7U173_SCLFO</name>
<gene>
    <name evidence="1" type="ORF">Z043_121638</name>
</gene>
<feature type="non-terminal residue" evidence="1">
    <location>
        <position position="1"/>
    </location>
</feature>
<dbReference type="Proteomes" id="UP000034805">
    <property type="component" value="Unassembled WGS sequence"/>
</dbReference>
<reference evidence="1 2" key="1">
    <citation type="submission" date="2015-08" db="EMBL/GenBank/DDBJ databases">
        <title>The genome of the Asian arowana (Scleropages formosus).</title>
        <authorList>
            <person name="Tan M.H."/>
            <person name="Gan H.M."/>
            <person name="Croft L.J."/>
            <person name="Austin C.M."/>
        </authorList>
    </citation>
    <scope>NUCLEOTIDE SEQUENCE [LARGE SCALE GENOMIC DNA]</scope>
    <source>
        <strain evidence="1">Aro1</strain>
    </source>
</reference>
<accession>A0A0P7U173</accession>
<evidence type="ECO:0000313" key="2">
    <source>
        <dbReference type="Proteomes" id="UP000034805"/>
    </source>
</evidence>
<sequence>DWLCKVTPVLQHIRKKFLEIDTENQFSIDDRMVFVSAFVSGIVYNFLKYAGNSTFGTAQDPVKELELGVNVVFQLCKTIRNPLEVLWLAKNRLKDAKSLGVQKQKKLKMFRLELQMLLCMVERKAGPPSVGEGKVQVLPRWTENHLLL</sequence>
<dbReference type="PANTHER" id="PTHR47272">
    <property type="entry name" value="DDE_TNP_1_7 DOMAIN-CONTAINING PROTEIN"/>
    <property type="match status" value="1"/>
</dbReference>
<dbReference type="AlphaFoldDB" id="A0A0P7U173"/>
<dbReference type="PANTHER" id="PTHR47272:SF1">
    <property type="entry name" value="PIGGYBAC TRANSPOSABLE ELEMENT-DERIVED PROTEIN 3-LIKE"/>
    <property type="match status" value="1"/>
</dbReference>
<evidence type="ECO:0000313" key="1">
    <source>
        <dbReference type="EMBL" id="KPP60371.1"/>
    </source>
</evidence>